<protein>
    <submittedName>
        <fullName evidence="1">Uncharacterized protein</fullName>
    </submittedName>
</protein>
<dbReference type="EMBL" id="BGPR01000003">
    <property type="protein sequence ID" value="GBL73460.1"/>
    <property type="molecule type" value="Genomic_DNA"/>
</dbReference>
<organism evidence="1 2">
    <name type="scientific">Araneus ventricosus</name>
    <name type="common">Orbweaver spider</name>
    <name type="synonym">Epeira ventricosa</name>
    <dbReference type="NCBI Taxonomy" id="182803"/>
    <lineage>
        <taxon>Eukaryota</taxon>
        <taxon>Metazoa</taxon>
        <taxon>Ecdysozoa</taxon>
        <taxon>Arthropoda</taxon>
        <taxon>Chelicerata</taxon>
        <taxon>Arachnida</taxon>
        <taxon>Araneae</taxon>
        <taxon>Araneomorphae</taxon>
        <taxon>Entelegynae</taxon>
        <taxon>Araneoidea</taxon>
        <taxon>Araneidae</taxon>
        <taxon>Araneus</taxon>
    </lineage>
</organism>
<comment type="caution">
    <text evidence="1">The sequence shown here is derived from an EMBL/GenBank/DDBJ whole genome shotgun (WGS) entry which is preliminary data.</text>
</comment>
<dbReference type="Proteomes" id="UP000499080">
    <property type="component" value="Unassembled WGS sequence"/>
</dbReference>
<evidence type="ECO:0000313" key="2">
    <source>
        <dbReference type="Proteomes" id="UP000499080"/>
    </source>
</evidence>
<proteinExistence type="predicted"/>
<reference evidence="1 2" key="1">
    <citation type="journal article" date="2019" name="Sci. Rep.">
        <title>Orb-weaving spider Araneus ventricosus genome elucidates the spidroin gene catalogue.</title>
        <authorList>
            <person name="Kono N."/>
            <person name="Nakamura H."/>
            <person name="Ohtoshi R."/>
            <person name="Moran D.A.P."/>
            <person name="Shinohara A."/>
            <person name="Yoshida Y."/>
            <person name="Fujiwara M."/>
            <person name="Mori M."/>
            <person name="Tomita M."/>
            <person name="Arakawa K."/>
        </authorList>
    </citation>
    <scope>NUCLEOTIDE SEQUENCE [LARGE SCALE GENOMIC DNA]</scope>
</reference>
<evidence type="ECO:0000313" key="1">
    <source>
        <dbReference type="EMBL" id="GBL73460.1"/>
    </source>
</evidence>
<keyword evidence="2" id="KW-1185">Reference proteome</keyword>
<accession>A0A4Y2A1B3</accession>
<name>A0A4Y2A1B3_ARAVE</name>
<gene>
    <name evidence="1" type="ORF">AVEN_159460_1</name>
</gene>
<dbReference type="AlphaFoldDB" id="A0A4Y2A1B3"/>
<sequence>MLLIKRKCQNQFIAVRRAQLSADKHPSRTCHFHPSTPKTKWIWKEYEGVEHPTVRTMHVVTLNSVTCVFLNQRTTTATKKEPRKVERNNESLLYLFSAACFMELDWERKVFADAVERELHLRLTLKLREIKGWPRLSNQWLSNVPPQFCAEIQNDQREVNIYVYKVMYLNL</sequence>